<dbReference type="Proteomes" id="UP000596742">
    <property type="component" value="Unassembled WGS sequence"/>
</dbReference>
<comment type="subcellular location">
    <subcellularLocation>
        <location evidence="1">Secreted</location>
    </subcellularLocation>
</comment>
<evidence type="ECO:0000313" key="6">
    <source>
        <dbReference type="Proteomes" id="UP000596742"/>
    </source>
</evidence>
<sequence>KRLIEGSSTVNTAIGFYAYLSRNEINPGLHHTIIFDVGKTNIGSEYNTFSGIFTTPRDGLYAFAVTITMNNAYASYDIVRNNEVQGTLIVDAEQNVEYRSSSMTVLLTLVQGDAVFVRTSATFTPHGNILSSKDARSSFA</sequence>
<dbReference type="SUPFAM" id="SSF49842">
    <property type="entry name" value="TNF-like"/>
    <property type="match status" value="1"/>
</dbReference>
<comment type="caution">
    <text evidence="5">The sequence shown here is derived from an EMBL/GenBank/DDBJ whole genome shotgun (WGS) entry which is preliminary data.</text>
</comment>
<dbReference type="PROSITE" id="PS50871">
    <property type="entry name" value="C1Q"/>
    <property type="match status" value="1"/>
</dbReference>
<protein>
    <recommendedName>
        <fullName evidence="4">C1q domain-containing protein</fullName>
    </recommendedName>
</protein>
<feature type="non-terminal residue" evidence="5">
    <location>
        <position position="140"/>
    </location>
</feature>
<feature type="domain" description="C1q" evidence="4">
    <location>
        <begin position="9"/>
        <end position="140"/>
    </location>
</feature>
<feature type="non-terminal residue" evidence="5">
    <location>
        <position position="1"/>
    </location>
</feature>
<dbReference type="PANTHER" id="PTHR22923">
    <property type="entry name" value="CEREBELLIN-RELATED"/>
    <property type="match status" value="1"/>
</dbReference>
<dbReference type="Pfam" id="PF00386">
    <property type="entry name" value="C1q"/>
    <property type="match status" value="1"/>
</dbReference>
<dbReference type="InterPro" id="IPR008983">
    <property type="entry name" value="Tumour_necrosis_fac-like_dom"/>
</dbReference>
<evidence type="ECO:0000256" key="3">
    <source>
        <dbReference type="ARBA" id="ARBA00022729"/>
    </source>
</evidence>
<dbReference type="EMBL" id="UYJE01007729">
    <property type="protein sequence ID" value="VDI57471.1"/>
    <property type="molecule type" value="Genomic_DNA"/>
</dbReference>
<dbReference type="InterPro" id="IPR050822">
    <property type="entry name" value="Cerebellin_Synaptic_Org"/>
</dbReference>
<keyword evidence="3" id="KW-0732">Signal</keyword>
<evidence type="ECO:0000259" key="4">
    <source>
        <dbReference type="PROSITE" id="PS50871"/>
    </source>
</evidence>
<keyword evidence="6" id="KW-1185">Reference proteome</keyword>
<organism evidence="5 6">
    <name type="scientific">Mytilus galloprovincialis</name>
    <name type="common">Mediterranean mussel</name>
    <dbReference type="NCBI Taxonomy" id="29158"/>
    <lineage>
        <taxon>Eukaryota</taxon>
        <taxon>Metazoa</taxon>
        <taxon>Spiralia</taxon>
        <taxon>Lophotrochozoa</taxon>
        <taxon>Mollusca</taxon>
        <taxon>Bivalvia</taxon>
        <taxon>Autobranchia</taxon>
        <taxon>Pteriomorphia</taxon>
        <taxon>Mytilida</taxon>
        <taxon>Mytiloidea</taxon>
        <taxon>Mytilidae</taxon>
        <taxon>Mytilinae</taxon>
        <taxon>Mytilus</taxon>
    </lineage>
</organism>
<proteinExistence type="predicted"/>
<dbReference type="PANTHER" id="PTHR22923:SF116">
    <property type="entry name" value="C1Q DOMAIN-CONTAINING PROTEIN"/>
    <property type="match status" value="1"/>
</dbReference>
<gene>
    <name evidence="5" type="ORF">MGAL_10B091283</name>
</gene>
<dbReference type="SMART" id="SM00110">
    <property type="entry name" value="C1Q"/>
    <property type="match status" value="1"/>
</dbReference>
<keyword evidence="2" id="KW-0964">Secreted</keyword>
<dbReference type="GO" id="GO:0005576">
    <property type="term" value="C:extracellular region"/>
    <property type="evidence" value="ECO:0007669"/>
    <property type="project" value="UniProtKB-SubCell"/>
</dbReference>
<evidence type="ECO:0000313" key="5">
    <source>
        <dbReference type="EMBL" id="VDI57471.1"/>
    </source>
</evidence>
<evidence type="ECO:0000256" key="2">
    <source>
        <dbReference type="ARBA" id="ARBA00022525"/>
    </source>
</evidence>
<reference evidence="5" key="1">
    <citation type="submission" date="2018-11" db="EMBL/GenBank/DDBJ databases">
        <authorList>
            <person name="Alioto T."/>
            <person name="Alioto T."/>
        </authorList>
    </citation>
    <scope>NUCLEOTIDE SEQUENCE</scope>
</reference>
<dbReference type="Gene3D" id="2.60.120.40">
    <property type="match status" value="1"/>
</dbReference>
<dbReference type="AlphaFoldDB" id="A0A8B6G1T7"/>
<evidence type="ECO:0000256" key="1">
    <source>
        <dbReference type="ARBA" id="ARBA00004613"/>
    </source>
</evidence>
<dbReference type="PRINTS" id="PR00007">
    <property type="entry name" value="COMPLEMNTC1Q"/>
</dbReference>
<name>A0A8B6G1T7_MYTGA</name>
<accession>A0A8B6G1T7</accession>
<dbReference type="OrthoDB" id="6141606at2759"/>
<dbReference type="InterPro" id="IPR001073">
    <property type="entry name" value="C1q_dom"/>
</dbReference>